<feature type="transmembrane region" description="Helical" evidence="1">
    <location>
        <begin position="20"/>
        <end position="41"/>
    </location>
</feature>
<comment type="caution">
    <text evidence="2">The sequence shown here is derived from an EMBL/GenBank/DDBJ whole genome shotgun (WGS) entry which is preliminary data.</text>
</comment>
<keyword evidence="1" id="KW-0472">Membrane</keyword>
<feature type="non-terminal residue" evidence="2">
    <location>
        <position position="1"/>
    </location>
</feature>
<keyword evidence="1" id="KW-1133">Transmembrane helix</keyword>
<reference evidence="2" key="1">
    <citation type="journal article" date="2014" name="Front. Microbiol.">
        <title>High frequency of phylogenetically diverse reductive dehalogenase-homologous genes in deep subseafloor sedimentary metagenomes.</title>
        <authorList>
            <person name="Kawai M."/>
            <person name="Futagami T."/>
            <person name="Toyoda A."/>
            <person name="Takaki Y."/>
            <person name="Nishi S."/>
            <person name="Hori S."/>
            <person name="Arai W."/>
            <person name="Tsubouchi T."/>
            <person name="Morono Y."/>
            <person name="Uchiyama I."/>
            <person name="Ito T."/>
            <person name="Fujiyama A."/>
            <person name="Inagaki F."/>
            <person name="Takami H."/>
        </authorList>
    </citation>
    <scope>NUCLEOTIDE SEQUENCE</scope>
    <source>
        <strain evidence="2">Expedition CK06-06</strain>
    </source>
</reference>
<proteinExistence type="predicted"/>
<dbReference type="AlphaFoldDB" id="X1LXJ7"/>
<organism evidence="2">
    <name type="scientific">marine sediment metagenome</name>
    <dbReference type="NCBI Taxonomy" id="412755"/>
    <lineage>
        <taxon>unclassified sequences</taxon>
        <taxon>metagenomes</taxon>
        <taxon>ecological metagenomes</taxon>
    </lineage>
</organism>
<accession>X1LXJ7</accession>
<name>X1LXJ7_9ZZZZ</name>
<sequence>QDALRWHPRVLNYLRNDKQYSGLLLFFYILALFLYISPLLWDIWGGTCIQREDGVD</sequence>
<gene>
    <name evidence="2" type="ORF">S06H3_21977</name>
</gene>
<keyword evidence="1" id="KW-0812">Transmembrane</keyword>
<protein>
    <submittedName>
        <fullName evidence="2">Uncharacterized protein</fullName>
    </submittedName>
</protein>
<dbReference type="EMBL" id="BARV01011648">
    <property type="protein sequence ID" value="GAI10491.1"/>
    <property type="molecule type" value="Genomic_DNA"/>
</dbReference>
<evidence type="ECO:0000313" key="2">
    <source>
        <dbReference type="EMBL" id="GAI10491.1"/>
    </source>
</evidence>
<evidence type="ECO:0000256" key="1">
    <source>
        <dbReference type="SAM" id="Phobius"/>
    </source>
</evidence>